<dbReference type="EMBL" id="QNUK01000002">
    <property type="protein sequence ID" value="KAF5909853.1"/>
    <property type="molecule type" value="Genomic_DNA"/>
</dbReference>
<name>A0A8J5C9F0_CLAMG</name>
<dbReference type="PROSITE" id="PS00028">
    <property type="entry name" value="ZINC_FINGER_C2H2_1"/>
    <property type="match status" value="1"/>
</dbReference>
<reference evidence="4" key="1">
    <citation type="submission" date="2020-07" db="EMBL/GenBank/DDBJ databases">
        <title>Clarias magur genome sequencing, assembly and annotation.</title>
        <authorList>
            <person name="Kushwaha B."/>
            <person name="Kumar R."/>
            <person name="Das P."/>
            <person name="Joshi C.G."/>
            <person name="Kumar D."/>
            <person name="Nagpure N.S."/>
            <person name="Pandey M."/>
            <person name="Agarwal S."/>
            <person name="Srivastava S."/>
            <person name="Singh M."/>
            <person name="Sahoo L."/>
            <person name="Jayasankar P."/>
            <person name="Meher P.K."/>
            <person name="Koringa P.G."/>
            <person name="Iquebal M.A."/>
            <person name="Das S.P."/>
            <person name="Bit A."/>
            <person name="Patnaik S."/>
            <person name="Patel N."/>
            <person name="Shah T.M."/>
            <person name="Hinsu A."/>
            <person name="Jena J.K."/>
        </authorList>
    </citation>
    <scope>NUCLEOTIDE SEQUENCE</scope>
    <source>
        <strain evidence="4">CIFAMagur01</strain>
        <tissue evidence="4">Testis</tissue>
    </source>
</reference>
<dbReference type="Proteomes" id="UP000727407">
    <property type="component" value="Unassembled WGS sequence"/>
</dbReference>
<keyword evidence="1" id="KW-0862">Zinc</keyword>
<dbReference type="GO" id="GO:0008270">
    <property type="term" value="F:zinc ion binding"/>
    <property type="evidence" value="ECO:0007669"/>
    <property type="project" value="UniProtKB-KW"/>
</dbReference>
<feature type="domain" description="C2H2-type" evidence="3">
    <location>
        <begin position="164"/>
        <end position="189"/>
    </location>
</feature>
<keyword evidence="1" id="KW-0479">Metal-binding</keyword>
<proteinExistence type="predicted"/>
<dbReference type="PROSITE" id="PS50157">
    <property type="entry name" value="ZINC_FINGER_C2H2_2"/>
    <property type="match status" value="1"/>
</dbReference>
<keyword evidence="5" id="KW-1185">Reference proteome</keyword>
<feature type="region of interest" description="Disordered" evidence="2">
    <location>
        <begin position="1"/>
        <end position="22"/>
    </location>
</feature>
<gene>
    <name evidence="4" type="ORF">DAT39_000481</name>
</gene>
<protein>
    <submittedName>
        <fullName evidence="4">Krueppel-like factor 10</fullName>
    </submittedName>
</protein>
<dbReference type="AlphaFoldDB" id="A0A8J5C9F0"/>
<organism evidence="4 5">
    <name type="scientific">Clarias magur</name>
    <name type="common">Asian catfish</name>
    <name type="synonym">Macropteronotus magur</name>
    <dbReference type="NCBI Taxonomy" id="1594786"/>
    <lineage>
        <taxon>Eukaryota</taxon>
        <taxon>Metazoa</taxon>
        <taxon>Chordata</taxon>
        <taxon>Craniata</taxon>
        <taxon>Vertebrata</taxon>
        <taxon>Euteleostomi</taxon>
        <taxon>Actinopterygii</taxon>
        <taxon>Neopterygii</taxon>
        <taxon>Teleostei</taxon>
        <taxon>Ostariophysi</taxon>
        <taxon>Siluriformes</taxon>
        <taxon>Clariidae</taxon>
        <taxon>Clarias</taxon>
    </lineage>
</organism>
<evidence type="ECO:0000259" key="3">
    <source>
        <dbReference type="PROSITE" id="PS50157"/>
    </source>
</evidence>
<evidence type="ECO:0000313" key="4">
    <source>
        <dbReference type="EMBL" id="KAF5909853.1"/>
    </source>
</evidence>
<evidence type="ECO:0000313" key="5">
    <source>
        <dbReference type="Proteomes" id="UP000727407"/>
    </source>
</evidence>
<feature type="non-terminal residue" evidence="4">
    <location>
        <position position="1"/>
    </location>
</feature>
<keyword evidence="1" id="KW-0863">Zinc-finger</keyword>
<evidence type="ECO:0000256" key="1">
    <source>
        <dbReference type="PROSITE-ProRule" id="PRU00042"/>
    </source>
</evidence>
<dbReference type="SUPFAM" id="SSF57667">
    <property type="entry name" value="beta-beta-alpha zinc fingers"/>
    <property type="match status" value="1"/>
</dbReference>
<dbReference type="OrthoDB" id="4748970at2759"/>
<feature type="non-terminal residue" evidence="4">
    <location>
        <position position="189"/>
    </location>
</feature>
<dbReference type="InterPro" id="IPR036236">
    <property type="entry name" value="Znf_C2H2_sf"/>
</dbReference>
<evidence type="ECO:0000256" key="2">
    <source>
        <dbReference type="SAM" id="MobiDB-lite"/>
    </source>
</evidence>
<comment type="caution">
    <text evidence="4">The sequence shown here is derived from an EMBL/GenBank/DDBJ whole genome shotgun (WGS) entry which is preliminary data.</text>
</comment>
<dbReference type="Gene3D" id="3.30.160.60">
    <property type="entry name" value="Classic Zinc Finger"/>
    <property type="match status" value="1"/>
</dbReference>
<accession>A0A8J5C9F0</accession>
<dbReference type="InterPro" id="IPR013087">
    <property type="entry name" value="Znf_C2H2_type"/>
</dbReference>
<sequence>PLQCKMAPYSPPSAELTQSKSPHFQTVSVIRHTSDPLNYPSSEKFIPKPIQTRFNSPSDRDSDVNIDHVSSEHVVAMSSKAPPGSIRMPSACPTTASSIAVFQMLPCTVVSTPPLSIVSPQGLVAFHVPTMVLAHTQPLAAMSAGLKVTAFAPAVKYPPRLRCHICTHADCGKTYLKSSHLKAHLRTHT</sequence>